<reference evidence="2" key="2">
    <citation type="submission" date="2021-04" db="EMBL/GenBank/DDBJ databases">
        <authorList>
            <person name="Gilroy R."/>
        </authorList>
    </citation>
    <scope>NUCLEOTIDE SEQUENCE</scope>
    <source>
        <strain evidence="2">ChiHjej12B11-1927</strain>
    </source>
</reference>
<protein>
    <submittedName>
        <fullName evidence="2">YgjV family protein</fullName>
    </submittedName>
</protein>
<dbReference type="Proteomes" id="UP000824230">
    <property type="component" value="Unassembled WGS sequence"/>
</dbReference>
<keyword evidence="1" id="KW-0472">Membrane</keyword>
<dbReference type="EMBL" id="DXFG01000025">
    <property type="protein sequence ID" value="HIX36469.1"/>
    <property type="molecule type" value="Genomic_DNA"/>
</dbReference>
<keyword evidence="1" id="KW-0812">Transmembrane</keyword>
<reference evidence="2" key="1">
    <citation type="journal article" date="2021" name="PeerJ">
        <title>Extensive microbial diversity within the chicken gut microbiome revealed by metagenomics and culture.</title>
        <authorList>
            <person name="Gilroy R."/>
            <person name="Ravi A."/>
            <person name="Getino M."/>
            <person name="Pursley I."/>
            <person name="Horton D.L."/>
            <person name="Alikhan N.F."/>
            <person name="Baker D."/>
            <person name="Gharbi K."/>
            <person name="Hall N."/>
            <person name="Watson M."/>
            <person name="Adriaenssens E.M."/>
            <person name="Foster-Nyarko E."/>
            <person name="Jarju S."/>
            <person name="Secka A."/>
            <person name="Antonio M."/>
            <person name="Oren A."/>
            <person name="Chaudhuri R.R."/>
            <person name="La Ragione R."/>
            <person name="Hildebrand F."/>
            <person name="Pallen M.J."/>
        </authorList>
    </citation>
    <scope>NUCLEOTIDE SEQUENCE</scope>
    <source>
        <strain evidence="2">ChiHjej12B11-1927</strain>
    </source>
</reference>
<feature type="transmembrane region" description="Helical" evidence="1">
    <location>
        <begin position="54"/>
        <end position="69"/>
    </location>
</feature>
<feature type="transmembrane region" description="Helical" evidence="1">
    <location>
        <begin position="6"/>
        <end position="25"/>
    </location>
</feature>
<comment type="caution">
    <text evidence="2">The sequence shown here is derived from an EMBL/GenBank/DDBJ whole genome shotgun (WGS) entry which is preliminary data.</text>
</comment>
<proteinExistence type="predicted"/>
<evidence type="ECO:0000313" key="2">
    <source>
        <dbReference type="EMBL" id="HIX36469.1"/>
    </source>
</evidence>
<evidence type="ECO:0000256" key="1">
    <source>
        <dbReference type="SAM" id="Phobius"/>
    </source>
</evidence>
<organism evidence="2 3">
    <name type="scientific">Candidatus Blautia pullistercoris</name>
    <dbReference type="NCBI Taxonomy" id="2838499"/>
    <lineage>
        <taxon>Bacteria</taxon>
        <taxon>Bacillati</taxon>
        <taxon>Bacillota</taxon>
        <taxon>Clostridia</taxon>
        <taxon>Lachnospirales</taxon>
        <taxon>Lachnospiraceae</taxon>
        <taxon>Blautia</taxon>
    </lineage>
</organism>
<dbReference type="AlphaFoldDB" id="A0A9D2AL96"/>
<gene>
    <name evidence="2" type="ORF">H9738_01160</name>
</gene>
<keyword evidence="1" id="KW-1133">Transmembrane helix</keyword>
<evidence type="ECO:0000313" key="3">
    <source>
        <dbReference type="Proteomes" id="UP000824230"/>
    </source>
</evidence>
<name>A0A9D2AL96_9FIRM</name>
<accession>A0A9D2AL96</accession>
<sequence length="203" mass="22934">MSTHMMVELVGYIGSILVLISFLMTSVVKLRIINAVGGTIFAVYAMIIQSYPTALMNCCLVGINIYYLVRLRKSDRNYDFIEGKPGESLVQYMMDFYHTDIQKYFPIFKEKQPECDTAYVVCKDASPAGLFLGKKGEKGELEVLLDYSVPAYRDCSVGNYLYSKLKDHGIRKMIFTGTPGSHESYLQTMGFEKVNGVYVKELA</sequence>